<evidence type="ECO:0000313" key="10">
    <source>
        <dbReference type="Proteomes" id="UP000003577"/>
    </source>
</evidence>
<keyword evidence="3 6" id="KW-0133">Cell shape</keyword>
<comment type="subcellular location">
    <subcellularLocation>
        <location evidence="6">Cytoplasm</location>
    </subcellularLocation>
</comment>
<dbReference type="HAMAP" id="MF_00867">
    <property type="entry name" value="KhpB"/>
    <property type="match status" value="1"/>
</dbReference>
<dbReference type="SMART" id="SM00393">
    <property type="entry name" value="R3H"/>
    <property type="match status" value="1"/>
</dbReference>
<keyword evidence="2 6" id="KW-0694">RNA-binding</keyword>
<evidence type="ECO:0000256" key="2">
    <source>
        <dbReference type="ARBA" id="ARBA00022884"/>
    </source>
</evidence>
<dbReference type="CDD" id="cd02414">
    <property type="entry name" value="KH-II_Jag"/>
    <property type="match status" value="1"/>
</dbReference>
<dbReference type="GO" id="GO:0071555">
    <property type="term" value="P:cell wall organization"/>
    <property type="evidence" value="ECO:0007669"/>
    <property type="project" value="UniProtKB-KW"/>
</dbReference>
<dbReference type="Pfam" id="PF13083">
    <property type="entry name" value="KH_KhpA-B"/>
    <property type="match status" value="1"/>
</dbReference>
<name>A5KN29_9FIRM</name>
<dbReference type="HOGENOM" id="CLU_042512_0_0_9"/>
<accession>A5KN29</accession>
<dbReference type="SUPFAM" id="SSF82708">
    <property type="entry name" value="R3H domain"/>
    <property type="match status" value="1"/>
</dbReference>
<keyword evidence="1 6" id="KW-0963">Cytoplasm</keyword>
<evidence type="ECO:0000313" key="9">
    <source>
        <dbReference type="EMBL" id="EDK24195.1"/>
    </source>
</evidence>
<dbReference type="PANTHER" id="PTHR35800:SF1">
    <property type="entry name" value="RNA-BINDING PROTEIN KHPB"/>
    <property type="match status" value="1"/>
</dbReference>
<evidence type="ECO:0000259" key="8">
    <source>
        <dbReference type="PROSITE" id="PS51061"/>
    </source>
</evidence>
<dbReference type="InterPro" id="IPR036867">
    <property type="entry name" value="R3H_dom_sf"/>
</dbReference>
<dbReference type="InterPro" id="IPR038008">
    <property type="entry name" value="Jag_KH"/>
</dbReference>
<evidence type="ECO:0000256" key="7">
    <source>
        <dbReference type="SAM" id="MobiDB-lite"/>
    </source>
</evidence>
<protein>
    <recommendedName>
        <fullName evidence="6">RNA-binding protein KhpB</fullName>
    </recommendedName>
    <alternativeName>
        <fullName evidence="6">RNA-binding protein EloR</fullName>
    </alternativeName>
</protein>
<dbReference type="GO" id="GO:0009252">
    <property type="term" value="P:peptidoglycan biosynthetic process"/>
    <property type="evidence" value="ECO:0007669"/>
    <property type="project" value="UniProtKB-UniRule"/>
</dbReference>
<dbReference type="NCBIfam" id="NF041568">
    <property type="entry name" value="Jag_EloR"/>
    <property type="match status" value="1"/>
</dbReference>
<comment type="domain">
    <text evidence="6">Has an N-terminal Jag-N domain and 2 RNA-binding domains (KH and R3H).</text>
</comment>
<evidence type="ECO:0000256" key="1">
    <source>
        <dbReference type="ARBA" id="ARBA00022490"/>
    </source>
</evidence>
<feature type="region of interest" description="Disordered" evidence="7">
    <location>
        <begin position="89"/>
        <end position="130"/>
    </location>
</feature>
<dbReference type="InterPro" id="IPR032782">
    <property type="entry name" value="KhpB_N"/>
</dbReference>
<dbReference type="Pfam" id="PF14804">
    <property type="entry name" value="Jag_N"/>
    <property type="match status" value="1"/>
</dbReference>
<keyword evidence="5 6" id="KW-0961">Cell wall biogenesis/degradation</keyword>
<dbReference type="InterPro" id="IPR034079">
    <property type="entry name" value="R3H_KhpB"/>
</dbReference>
<evidence type="ECO:0000256" key="4">
    <source>
        <dbReference type="ARBA" id="ARBA00023186"/>
    </source>
</evidence>
<comment type="caution">
    <text evidence="9">The sequence shown here is derived from an EMBL/GenBank/DDBJ whole genome shotgun (WGS) entry which is preliminary data.</text>
</comment>
<dbReference type="Pfam" id="PF01424">
    <property type="entry name" value="R3H"/>
    <property type="match status" value="1"/>
</dbReference>
<feature type="domain" description="R3H" evidence="8">
    <location>
        <begin position="229"/>
        <end position="295"/>
    </location>
</feature>
<comment type="caution">
    <text evidence="6">Lacks conserved residue(s) required for the propagation of feature annotation.</text>
</comment>
<organism evidence="9 10">
    <name type="scientific">[Ruminococcus] torques ATCC 27756</name>
    <dbReference type="NCBI Taxonomy" id="411460"/>
    <lineage>
        <taxon>Bacteria</taxon>
        <taxon>Bacillati</taxon>
        <taxon>Bacillota</taxon>
        <taxon>Clostridia</taxon>
        <taxon>Lachnospirales</taxon>
        <taxon>Lachnospiraceae</taxon>
        <taxon>Mediterraneibacter</taxon>
    </lineage>
</organism>
<dbReference type="PANTHER" id="PTHR35800">
    <property type="entry name" value="PROTEIN JAG"/>
    <property type="match status" value="1"/>
</dbReference>
<sequence length="295" mass="33798">MNGMKGSIRVSAKTLDDAITEALIQLGVTSDRLEYNVIEKGSAGFLGIGMKQAVIEAWKKEDKEEEEFLKAVEETIRENPVKEYFAKEDNVKEDDVKEHQAEEAAKKEEAVREEKTEKEEASVNAKEEKSEPVSVKEKELLAKVEDETIRYVEQFVKDTLKAMDMDVEITSSIDKDGALYVDMKGENMGILIGKRGQTLDSLQYLANRVANKHQSGYVRVKLDTENYRARREETLKHLAKNIAHKVKRNRRPVILEPMNPYERRIIHSTLQSDPYVTTHSEGEEPYRKVVVTLKR</sequence>
<gene>
    <name evidence="6" type="primary">khpB</name>
    <name evidence="6" type="synonym">eloR</name>
    <name evidence="9" type="ORF">RUMTOR_01653</name>
</gene>
<reference evidence="9 10" key="2">
    <citation type="submission" date="2007-04" db="EMBL/GenBank/DDBJ databases">
        <title>Draft genome sequence of Ruminococcus torques (ATCC 27756).</title>
        <authorList>
            <person name="Sudarsanam P."/>
            <person name="Ley R."/>
            <person name="Guruge J."/>
            <person name="Turnbaugh P.J."/>
            <person name="Mahowald M."/>
            <person name="Liep D."/>
            <person name="Gordon J."/>
        </authorList>
    </citation>
    <scope>NUCLEOTIDE SEQUENCE [LARGE SCALE GENOMIC DNA]</scope>
    <source>
        <strain evidence="9 10">ATCC 27756</strain>
    </source>
</reference>
<proteinExistence type="inferred from homology"/>
<comment type="similarity">
    <text evidence="6">Belongs to the KhpB RNA-binding protein family.</text>
</comment>
<dbReference type="GO" id="GO:0008360">
    <property type="term" value="P:regulation of cell shape"/>
    <property type="evidence" value="ECO:0007669"/>
    <property type="project" value="UniProtKB-KW"/>
</dbReference>
<dbReference type="Gene3D" id="3.30.30.80">
    <property type="entry name" value="probable RNA-binding protein from clostridium symbiosum atcc 14940"/>
    <property type="match status" value="1"/>
</dbReference>
<evidence type="ECO:0000256" key="3">
    <source>
        <dbReference type="ARBA" id="ARBA00022960"/>
    </source>
</evidence>
<comment type="subunit">
    <text evidence="6">Forms a complex with KhpA.</text>
</comment>
<dbReference type="InterPro" id="IPR001374">
    <property type="entry name" value="R3H_dom"/>
</dbReference>
<dbReference type="InterPro" id="IPR015946">
    <property type="entry name" value="KH_dom-like_a/b"/>
</dbReference>
<dbReference type="PaxDb" id="411460-RUMTOR_01653"/>
<dbReference type="AlphaFoldDB" id="A5KN29"/>
<keyword evidence="4 6" id="KW-0143">Chaperone</keyword>
<dbReference type="SMART" id="SM01245">
    <property type="entry name" value="Jag_N"/>
    <property type="match status" value="1"/>
</dbReference>
<evidence type="ECO:0000256" key="5">
    <source>
        <dbReference type="ARBA" id="ARBA00023316"/>
    </source>
</evidence>
<dbReference type="Gene3D" id="3.30.1370.50">
    <property type="entry name" value="R3H-like domain"/>
    <property type="match status" value="1"/>
</dbReference>
<evidence type="ECO:0000256" key="6">
    <source>
        <dbReference type="HAMAP-Rule" id="MF_00867"/>
    </source>
</evidence>
<dbReference type="EMBL" id="AAVP02000007">
    <property type="protein sequence ID" value="EDK24195.1"/>
    <property type="molecule type" value="Genomic_DNA"/>
</dbReference>
<dbReference type="InterPro" id="IPR038247">
    <property type="entry name" value="Jag_N_dom_sf"/>
</dbReference>
<dbReference type="InterPro" id="IPR039247">
    <property type="entry name" value="KhpB"/>
</dbReference>
<dbReference type="GO" id="GO:0003723">
    <property type="term" value="F:RNA binding"/>
    <property type="evidence" value="ECO:0007669"/>
    <property type="project" value="UniProtKB-UniRule"/>
</dbReference>
<comment type="function">
    <text evidence="6">A probable RNA chaperone. Forms a complex with KhpA which binds to cellular RNA and controls its expression. Plays a role in peptidoglycan (PG) homeostasis and cell length regulation.</text>
</comment>
<dbReference type="GO" id="GO:0005737">
    <property type="term" value="C:cytoplasm"/>
    <property type="evidence" value="ECO:0007669"/>
    <property type="project" value="UniProtKB-SubCell"/>
</dbReference>
<reference evidence="9 10" key="1">
    <citation type="submission" date="2007-03" db="EMBL/GenBank/DDBJ databases">
        <authorList>
            <person name="Fulton L."/>
            <person name="Clifton S."/>
            <person name="Fulton B."/>
            <person name="Xu J."/>
            <person name="Minx P."/>
            <person name="Pepin K.H."/>
            <person name="Johnson M."/>
            <person name="Thiruvilangam P."/>
            <person name="Bhonagiri V."/>
            <person name="Nash W.E."/>
            <person name="Mardis E.R."/>
            <person name="Wilson R.K."/>
        </authorList>
    </citation>
    <scope>NUCLEOTIDE SEQUENCE [LARGE SCALE GENOMIC DNA]</scope>
    <source>
        <strain evidence="9 10">ATCC 27756</strain>
    </source>
</reference>
<dbReference type="Gene3D" id="3.30.300.20">
    <property type="match status" value="1"/>
</dbReference>
<dbReference type="PROSITE" id="PS51061">
    <property type="entry name" value="R3H"/>
    <property type="match status" value="1"/>
</dbReference>
<dbReference type="Proteomes" id="UP000003577">
    <property type="component" value="Unassembled WGS sequence"/>
</dbReference>
<dbReference type="CDD" id="cd02644">
    <property type="entry name" value="R3H_jag"/>
    <property type="match status" value="1"/>
</dbReference>